<proteinExistence type="predicted"/>
<reference evidence="1 2" key="1">
    <citation type="submission" date="2017-06" db="EMBL/GenBank/DDBJ databases">
        <authorList>
            <person name="Kim H.J."/>
            <person name="Triplett B.A."/>
        </authorList>
    </citation>
    <scope>NUCLEOTIDE SEQUENCE [LARGE SCALE GENOMIC DNA]</scope>
    <source>
        <strain evidence="1 2">DSM 29150</strain>
    </source>
</reference>
<accession>A0A238VZE0</accession>
<gene>
    <name evidence="1" type="ORF">SAMN06265371_102269</name>
</gene>
<dbReference type="AlphaFoldDB" id="A0A238VZE0"/>
<sequence length="258" mass="29910">MNYRLIIIVFVFLGITSCKSKKNMIDSNTIEVVSTKKMIKNHYESGFNQHTIDAKLNAKYKDKNKSVSINIKLRLEKDKAIWMSATKFGIPIAKVMITPTRVSYYEKLENTYFDGDFSLLSKWLGTDLDYKKVQNLLLGEAVLNLKDGKYNSSIINKTYQLVPRKENDLFGILFFLNPKNFKLDKQEIRHPEKEQLLLVSYPNYQDIQGQQIPKNLDIVTIDDKKTTNIAIEYRSVELNKQLTFPFSIPSGYTEITLK</sequence>
<dbReference type="Pfam" id="PF14125">
    <property type="entry name" value="DUF4292"/>
    <property type="match status" value="1"/>
</dbReference>
<organism evidence="1 2">
    <name type="scientific">Lutibacter agarilyticus</name>
    <dbReference type="NCBI Taxonomy" id="1109740"/>
    <lineage>
        <taxon>Bacteria</taxon>
        <taxon>Pseudomonadati</taxon>
        <taxon>Bacteroidota</taxon>
        <taxon>Flavobacteriia</taxon>
        <taxon>Flavobacteriales</taxon>
        <taxon>Flavobacteriaceae</taxon>
        <taxon>Lutibacter</taxon>
    </lineage>
</organism>
<dbReference type="InterPro" id="IPR025634">
    <property type="entry name" value="DUF4292"/>
</dbReference>
<evidence type="ECO:0000313" key="1">
    <source>
        <dbReference type="EMBL" id="SNR39598.1"/>
    </source>
</evidence>
<name>A0A238VZE0_9FLAO</name>
<dbReference type="Gene3D" id="2.50.20.10">
    <property type="entry name" value="Lipoprotein localisation LolA/LolB/LppX"/>
    <property type="match status" value="1"/>
</dbReference>
<keyword evidence="2" id="KW-1185">Reference proteome</keyword>
<protein>
    <recommendedName>
        <fullName evidence="3">Deoxyuridine 5'-triphosphate nucleotidohydrolase</fullName>
    </recommendedName>
</protein>
<dbReference type="OrthoDB" id="849114at2"/>
<evidence type="ECO:0008006" key="3">
    <source>
        <dbReference type="Google" id="ProtNLM"/>
    </source>
</evidence>
<evidence type="ECO:0000313" key="2">
    <source>
        <dbReference type="Proteomes" id="UP000198384"/>
    </source>
</evidence>
<dbReference type="Proteomes" id="UP000198384">
    <property type="component" value="Unassembled WGS sequence"/>
</dbReference>
<dbReference type="EMBL" id="FZNT01000002">
    <property type="protein sequence ID" value="SNR39598.1"/>
    <property type="molecule type" value="Genomic_DNA"/>
</dbReference>
<dbReference type="PROSITE" id="PS51257">
    <property type="entry name" value="PROKAR_LIPOPROTEIN"/>
    <property type="match status" value="1"/>
</dbReference>